<keyword evidence="1" id="KW-1133">Transmembrane helix</keyword>
<reference evidence="3" key="1">
    <citation type="submission" date="2016-10" db="EMBL/GenBank/DDBJ databases">
        <authorList>
            <person name="Varghese N."/>
            <person name="Submissions S."/>
        </authorList>
    </citation>
    <scope>NUCLEOTIDE SEQUENCE [LARGE SCALE GENOMIC DNA]</scope>
    <source>
        <strain evidence="3">DSM 21620</strain>
    </source>
</reference>
<feature type="transmembrane region" description="Helical" evidence="1">
    <location>
        <begin position="147"/>
        <end position="167"/>
    </location>
</feature>
<dbReference type="OrthoDB" id="1701846at2"/>
<sequence length="367" mass="42836">MPKQKNRSKRIYSLLIWKNLLFDSIYTILLLLFYWLAWRLIDTITYIGQLRTNLPLLALCAIVILSLLCRVFWIYRKQRFLLESDRSIVLTNENLCIGEKKFPLANLQYIRTYRKGFIFRFKNNILIPVEGNQDISFLKGKAKIPGLWLLALAVFLLITVMGAYKVYYNATDFHGALSWRLERMASEERAKLGSDNFYEVGIEGIIGAVDDKVGLEPYLMTDSLEIEFDEDGTMTSIYAFINGYDENKVHRHNYLIYNNDGGDNVIVDKQEWNDDRYPYVPENDLKYVLDMMQSIPVQEVVEQKGEKHNAIMYKGVRDWAFPENLQYVTRDGEIYPPDLGSVSGPTISLYVPGKEEEITPYRYVWKE</sequence>
<proteinExistence type="predicted"/>
<keyword evidence="3" id="KW-1185">Reference proteome</keyword>
<dbReference type="RefSeq" id="WP_093728135.1">
    <property type="nucleotide sequence ID" value="NZ_FMZB01000009.1"/>
</dbReference>
<feature type="transmembrane region" description="Helical" evidence="1">
    <location>
        <begin position="20"/>
        <end position="41"/>
    </location>
</feature>
<evidence type="ECO:0000313" key="2">
    <source>
        <dbReference type="EMBL" id="SDD35480.1"/>
    </source>
</evidence>
<keyword evidence="1" id="KW-0812">Transmembrane</keyword>
<name>A0A1G6U268_9BACI</name>
<protein>
    <submittedName>
        <fullName evidence="2">Uncharacterized protein</fullName>
    </submittedName>
</protein>
<gene>
    <name evidence="2" type="ORF">SAMN05421663_109143</name>
</gene>
<dbReference type="AlphaFoldDB" id="A0A1G6U268"/>
<dbReference type="EMBL" id="FMZB01000009">
    <property type="protein sequence ID" value="SDD35480.1"/>
    <property type="molecule type" value="Genomic_DNA"/>
</dbReference>
<evidence type="ECO:0000313" key="3">
    <source>
        <dbReference type="Proteomes" id="UP000198666"/>
    </source>
</evidence>
<dbReference type="Proteomes" id="UP000198666">
    <property type="component" value="Unassembled WGS sequence"/>
</dbReference>
<accession>A0A1G6U268</accession>
<evidence type="ECO:0000256" key="1">
    <source>
        <dbReference type="SAM" id="Phobius"/>
    </source>
</evidence>
<organism evidence="2 3">
    <name type="scientific">Terribacillus halophilus</name>
    <dbReference type="NCBI Taxonomy" id="361279"/>
    <lineage>
        <taxon>Bacteria</taxon>
        <taxon>Bacillati</taxon>
        <taxon>Bacillota</taxon>
        <taxon>Bacilli</taxon>
        <taxon>Bacillales</taxon>
        <taxon>Bacillaceae</taxon>
        <taxon>Terribacillus</taxon>
    </lineage>
</organism>
<feature type="transmembrane region" description="Helical" evidence="1">
    <location>
        <begin position="53"/>
        <end position="73"/>
    </location>
</feature>
<keyword evidence="1" id="KW-0472">Membrane</keyword>